<evidence type="ECO:0000259" key="1">
    <source>
        <dbReference type="SMART" id="SM00871"/>
    </source>
</evidence>
<proteinExistence type="predicted"/>
<dbReference type="Pfam" id="PF06445">
    <property type="entry name" value="GyrI-like"/>
    <property type="match status" value="1"/>
</dbReference>
<dbReference type="SUPFAM" id="SSF55136">
    <property type="entry name" value="Probable bacterial effector-binding domain"/>
    <property type="match status" value="1"/>
</dbReference>
<gene>
    <name evidence="2" type="ORF">RV15_GL003423</name>
</gene>
<evidence type="ECO:0000313" key="3">
    <source>
        <dbReference type="Proteomes" id="UP000183039"/>
    </source>
</evidence>
<name>A0AA91JPL4_9ENTE</name>
<dbReference type="EMBL" id="JXLC01000008">
    <property type="protein sequence ID" value="OJG92038.1"/>
    <property type="molecule type" value="Genomic_DNA"/>
</dbReference>
<dbReference type="PANTHER" id="PTHR40055">
    <property type="entry name" value="TRANSCRIPTIONAL REGULATOR YGIV-RELATED"/>
    <property type="match status" value="1"/>
</dbReference>
<evidence type="ECO:0000313" key="2">
    <source>
        <dbReference type="EMBL" id="OJG92038.1"/>
    </source>
</evidence>
<dbReference type="AlphaFoldDB" id="A0AA91JPL4"/>
<accession>A0AA91JPL4</accession>
<protein>
    <submittedName>
        <fullName evidence="2">Transcriptional regulator, effector binding domain protein</fullName>
    </submittedName>
</protein>
<comment type="caution">
    <text evidence="2">The sequence shown here is derived from an EMBL/GenBank/DDBJ whole genome shotgun (WGS) entry which is preliminary data.</text>
</comment>
<organism evidence="2 3">
    <name type="scientific">Enterococcus silesiacus</name>
    <dbReference type="NCBI Taxonomy" id="332949"/>
    <lineage>
        <taxon>Bacteria</taxon>
        <taxon>Bacillati</taxon>
        <taxon>Bacillota</taxon>
        <taxon>Bacilli</taxon>
        <taxon>Lactobacillales</taxon>
        <taxon>Enterococcaceae</taxon>
        <taxon>Enterococcus</taxon>
    </lineage>
</organism>
<dbReference type="Gene3D" id="3.20.80.10">
    <property type="entry name" value="Regulatory factor, effector binding domain"/>
    <property type="match status" value="1"/>
</dbReference>
<dbReference type="SMART" id="SM00871">
    <property type="entry name" value="AraC_E_bind"/>
    <property type="match status" value="1"/>
</dbReference>
<dbReference type="InterPro" id="IPR050908">
    <property type="entry name" value="SmbC-like"/>
</dbReference>
<dbReference type="InterPro" id="IPR010499">
    <property type="entry name" value="AraC_E-bd"/>
</dbReference>
<reference evidence="2 3" key="1">
    <citation type="submission" date="2014-12" db="EMBL/GenBank/DDBJ databases">
        <title>Draft genome sequences of 29 type strains of Enterococci.</title>
        <authorList>
            <person name="Zhong Z."/>
            <person name="Sun Z."/>
            <person name="Liu W."/>
            <person name="Zhang W."/>
            <person name="Zhang H."/>
        </authorList>
    </citation>
    <scope>NUCLEOTIDE SEQUENCE [LARGE SCALE GENOMIC DNA]</scope>
    <source>
        <strain evidence="2 3">DSM 22801</strain>
    </source>
</reference>
<feature type="domain" description="AraC effector-binding" evidence="1">
    <location>
        <begin position="7"/>
        <end position="157"/>
    </location>
</feature>
<dbReference type="InterPro" id="IPR029442">
    <property type="entry name" value="GyrI-like"/>
</dbReference>
<dbReference type="PANTHER" id="PTHR40055:SF1">
    <property type="entry name" value="TRANSCRIPTIONAL REGULATOR YGIV-RELATED"/>
    <property type="match status" value="1"/>
</dbReference>
<dbReference type="InterPro" id="IPR011256">
    <property type="entry name" value="Reg_factor_effector_dom_sf"/>
</dbReference>
<dbReference type="Proteomes" id="UP000183039">
    <property type="component" value="Unassembled WGS sequence"/>
</dbReference>
<sequence length="157" mass="18205">MNGDLFMNYTIKNIPTQQFAYMRRTGAYGNENYRLMATFKEWAQNEQLFEKNTVLYGVARDNPKTTLPDKCRYDVGIPILSTFSDSTHVNIGSLFSGGKYALFQIEHTAEGVKQFWMTFEKEIQQQNITYNTAKSILERYDTNLIENGYCEMCVPID</sequence>